<keyword evidence="3" id="KW-0378">Hydrolase</keyword>
<dbReference type="InterPro" id="IPR024079">
    <property type="entry name" value="MetalloPept_cat_dom_sf"/>
</dbReference>
<dbReference type="GO" id="GO:0008270">
    <property type="term" value="F:zinc ion binding"/>
    <property type="evidence" value="ECO:0007669"/>
    <property type="project" value="InterPro"/>
</dbReference>
<dbReference type="SUPFAM" id="SSF55486">
    <property type="entry name" value="Metalloproteases ('zincins'), catalytic domain"/>
    <property type="match status" value="1"/>
</dbReference>
<keyword evidence="1" id="KW-0645">Protease</keyword>
<dbReference type="AlphaFoldDB" id="G0M036"/>
<feature type="domain" description="Peptidase M10 metallopeptidase" evidence="5">
    <location>
        <begin position="195"/>
        <end position="242"/>
    </location>
</feature>
<reference evidence="6" key="1">
    <citation type="journal article" date="2011" name="J. Bacteriol.">
        <title>Genome Sequence of Lactobacillus pentosus IG1, a Strain Isolated from Spanish-Style Green Olive Fermentations.</title>
        <authorList>
            <person name="Maldonado-Barragan A."/>
            <person name="Caballero-Guerrero B."/>
            <person name="Lucena-Padros H."/>
            <person name="Ruiz-Barba J.L."/>
        </authorList>
    </citation>
    <scope>NUCLEOTIDE SEQUENCE</scope>
    <source>
        <strain evidence="6">IG1</strain>
    </source>
</reference>
<protein>
    <submittedName>
        <fullName evidence="6">Putative extracellular zinc metalloproteinase</fullName>
    </submittedName>
</protein>
<dbReference type="GO" id="GO:0031012">
    <property type="term" value="C:extracellular matrix"/>
    <property type="evidence" value="ECO:0007669"/>
    <property type="project" value="InterPro"/>
</dbReference>
<accession>G0M036</accession>
<dbReference type="Gene3D" id="3.40.390.10">
    <property type="entry name" value="Collagenase (Catalytic Domain)"/>
    <property type="match status" value="1"/>
</dbReference>
<name>G0M036_LACPE</name>
<evidence type="ECO:0000256" key="1">
    <source>
        <dbReference type="ARBA" id="ARBA00022670"/>
    </source>
</evidence>
<keyword evidence="2" id="KW-0479">Metal-binding</keyword>
<proteinExistence type="predicted"/>
<dbReference type="MEROPS" id="M10.A09"/>
<keyword evidence="4" id="KW-0862">Zinc</keyword>
<evidence type="ECO:0000256" key="3">
    <source>
        <dbReference type="ARBA" id="ARBA00022801"/>
    </source>
</evidence>
<sequence length="242" mass="26669">MADDKHARRFFMKHWRVLVVIGALVIGGWGLNQVNFVRSQQAALLRPQSVRKLPATVINELQRMIQPLRSLVEAPKTASNVTISRGTTPVNSLVARQRLSSKYVYHFEQATPKPVKRVFHTAIQTYNQTGLVQLRPGKPSLTRNSLTLGTYQQQQSHANGSIELGQGGPTVTYAVVKTLNHGQARLNTAYPEAVATSVAVHEVGHALGLDHSRQLDSVMYPFDQGQTTLSHADISALKTIYG</sequence>
<evidence type="ECO:0000256" key="2">
    <source>
        <dbReference type="ARBA" id="ARBA00022723"/>
    </source>
</evidence>
<organism evidence="6">
    <name type="scientific">Lactiplantibacillus pentosus IG1</name>
    <dbReference type="NCBI Taxonomy" id="1042160"/>
    <lineage>
        <taxon>Bacteria</taxon>
        <taxon>Bacillati</taxon>
        <taxon>Bacillota</taxon>
        <taxon>Bacilli</taxon>
        <taxon>Lactobacillales</taxon>
        <taxon>Lactobacillaceae</taxon>
        <taxon>Lactiplantibacillus</taxon>
    </lineage>
</organism>
<dbReference type="InterPro" id="IPR001818">
    <property type="entry name" value="Pept_M10_metallopeptidase"/>
</dbReference>
<gene>
    <name evidence="6" type="ORF">LPENT_02859</name>
</gene>
<dbReference type="GO" id="GO:0004222">
    <property type="term" value="F:metalloendopeptidase activity"/>
    <property type="evidence" value="ECO:0007669"/>
    <property type="project" value="InterPro"/>
</dbReference>
<evidence type="ECO:0000313" key="6">
    <source>
        <dbReference type="EMBL" id="CCC18163.1"/>
    </source>
</evidence>
<evidence type="ECO:0000259" key="5">
    <source>
        <dbReference type="Pfam" id="PF00413"/>
    </source>
</evidence>
<dbReference type="GO" id="GO:0006508">
    <property type="term" value="P:proteolysis"/>
    <property type="evidence" value="ECO:0007669"/>
    <property type="project" value="UniProtKB-KW"/>
</dbReference>
<dbReference type="Pfam" id="PF00413">
    <property type="entry name" value="Peptidase_M10"/>
    <property type="match status" value="1"/>
</dbReference>
<dbReference type="EMBL" id="FR874854">
    <property type="protein sequence ID" value="CCC18163.1"/>
    <property type="molecule type" value="Genomic_DNA"/>
</dbReference>
<evidence type="ECO:0000256" key="4">
    <source>
        <dbReference type="ARBA" id="ARBA00022833"/>
    </source>
</evidence>
<dbReference type="PANTHER" id="PTHR10201">
    <property type="entry name" value="MATRIX METALLOPROTEINASE"/>
    <property type="match status" value="1"/>
</dbReference>